<dbReference type="EMBL" id="CP011853">
    <property type="protein sequence ID" value="ALG85961.1"/>
    <property type="molecule type" value="Genomic_DNA"/>
</dbReference>
<dbReference type="OrthoDB" id="836517at2"/>
<dbReference type="RefSeq" id="WP_062394060.1">
    <property type="nucleotide sequence ID" value="NZ_CP011853.1"/>
</dbReference>
<dbReference type="PANTHER" id="PTHR36124">
    <property type="match status" value="1"/>
</dbReference>
<keyword evidence="3" id="KW-1185">Reference proteome</keyword>
<organism evidence="2 3">
    <name type="scientific">Gordonia phthalatica</name>
    <dbReference type="NCBI Taxonomy" id="1136941"/>
    <lineage>
        <taxon>Bacteria</taxon>
        <taxon>Bacillati</taxon>
        <taxon>Actinomycetota</taxon>
        <taxon>Actinomycetes</taxon>
        <taxon>Mycobacteriales</taxon>
        <taxon>Gordoniaceae</taxon>
        <taxon>Gordonia</taxon>
    </lineage>
</organism>
<reference evidence="2 3" key="2">
    <citation type="journal article" date="2017" name="Int. J. Syst. Evol. Microbiol.">
        <title>Gordonia phthalatica sp. nov., a di-n-butyl phthalate-degrading bacterium isolated from activated sludge.</title>
        <authorList>
            <person name="Jin D."/>
            <person name="Kong X."/>
            <person name="Jia M."/>
            <person name="Yu X."/>
            <person name="Wang X."/>
            <person name="Zhuang X."/>
            <person name="Deng Y."/>
            <person name="Bai Z."/>
        </authorList>
    </citation>
    <scope>NUCLEOTIDE SEQUENCE [LARGE SCALE GENOMIC DNA]</scope>
    <source>
        <strain evidence="2 3">QH-11</strain>
    </source>
</reference>
<sequence>MALPTLAPKSLKNTASLTAGMDPETQFHEMYRTLATYEFPWDIMQALSFALFRTYAVPSVGELLDDTRQFRDHAQKRYDDTAILLEVPLLEGFDSRDGKDAIRRINQMHKMYEIPNTDMLYVLATFVVVPVRWIADYGWRQLTADEVRAITLYYRALGRHMAIKDIPATYDEFAELMDSYEAEHYVPGGTPGVRRTGDATLALFTTFYPKPLRPLIDPFSRAIMDDPLLDAFGYDAPHPAIRKASIAGLKLRGKLVSYLPKRRTMKRIQDMARQKTYPDGYEIGQMGTFAHAGCPVKH</sequence>
<dbReference type="InterPro" id="IPR046366">
    <property type="entry name" value="MPAB"/>
</dbReference>
<dbReference type="Proteomes" id="UP000063789">
    <property type="component" value="Chromosome"/>
</dbReference>
<gene>
    <name evidence="2" type="ORF">ACH46_17525</name>
</gene>
<name>A0A0N9NBY6_9ACTN</name>
<dbReference type="GO" id="GO:0016491">
    <property type="term" value="F:oxidoreductase activity"/>
    <property type="evidence" value="ECO:0007669"/>
    <property type="project" value="InterPro"/>
</dbReference>
<dbReference type="KEGG" id="goq:ACH46_17525"/>
<dbReference type="STRING" id="1136941.ACH46_17525"/>
<dbReference type="AlphaFoldDB" id="A0A0N9NBY6"/>
<reference evidence="3" key="1">
    <citation type="submission" date="2015-06" db="EMBL/GenBank/DDBJ databases">
        <title>Complete genome sequence and metabolic analysis of phthalate degradation pathway in Gordonia sp. QH-11.</title>
        <authorList>
            <person name="Jin D."/>
            <person name="Kong X."/>
            <person name="Bai Z."/>
        </authorList>
    </citation>
    <scope>NUCLEOTIDE SEQUENCE [LARGE SCALE GENOMIC DNA]</scope>
    <source>
        <strain evidence="3">QH-11</strain>
    </source>
</reference>
<protein>
    <submittedName>
        <fullName evidence="2">L-aspartate oxidase</fullName>
    </submittedName>
</protein>
<evidence type="ECO:0000259" key="1">
    <source>
        <dbReference type="Pfam" id="PF09995"/>
    </source>
</evidence>
<dbReference type="PATRIC" id="fig|1136941.3.peg.3582"/>
<dbReference type="InterPro" id="IPR018713">
    <property type="entry name" value="MPAB/Lcp_cat_dom"/>
</dbReference>
<accession>A0A0N9NBY6</accession>
<evidence type="ECO:0000313" key="3">
    <source>
        <dbReference type="Proteomes" id="UP000063789"/>
    </source>
</evidence>
<dbReference type="Pfam" id="PF09995">
    <property type="entry name" value="MPAB_Lcp_cat"/>
    <property type="match status" value="1"/>
</dbReference>
<evidence type="ECO:0000313" key="2">
    <source>
        <dbReference type="EMBL" id="ALG85961.1"/>
    </source>
</evidence>
<proteinExistence type="predicted"/>
<dbReference type="PANTHER" id="PTHR36124:SF1">
    <property type="entry name" value="ER-BOUND OXYGENASE MPAB_MPAB'_RUBBER OXYGENASE CATALYTIC DOMAIN-CONTAINING PROTEIN"/>
    <property type="match status" value="1"/>
</dbReference>
<feature type="domain" description="ER-bound oxygenase mpaB/mpaB'/Rubber oxygenase catalytic" evidence="1">
    <location>
        <begin position="55"/>
        <end position="237"/>
    </location>
</feature>